<reference evidence="3" key="2">
    <citation type="journal article" date="2018" name="Plant J.">
        <title>The Sorghum bicolor reference genome: improved assembly, gene annotations, a transcriptome atlas, and signatures of genome organization.</title>
        <authorList>
            <person name="McCormick R.F."/>
            <person name="Truong S.K."/>
            <person name="Sreedasyam A."/>
            <person name="Jenkins J."/>
            <person name="Shu S."/>
            <person name="Sims D."/>
            <person name="Kennedy M."/>
            <person name="Amirebrahimi M."/>
            <person name="Weers B.D."/>
            <person name="McKinley B."/>
            <person name="Mattison A."/>
            <person name="Morishige D.T."/>
            <person name="Grimwood J."/>
            <person name="Schmutz J."/>
            <person name="Mullet J.E."/>
        </authorList>
    </citation>
    <scope>NUCLEOTIDE SEQUENCE [LARGE SCALE GENOMIC DNA]</scope>
    <source>
        <strain evidence="3">cv. BTx623</strain>
    </source>
</reference>
<organism evidence="2 3">
    <name type="scientific">Sorghum bicolor</name>
    <name type="common">Sorghum</name>
    <name type="synonym">Sorghum vulgare</name>
    <dbReference type="NCBI Taxonomy" id="4558"/>
    <lineage>
        <taxon>Eukaryota</taxon>
        <taxon>Viridiplantae</taxon>
        <taxon>Streptophyta</taxon>
        <taxon>Embryophyta</taxon>
        <taxon>Tracheophyta</taxon>
        <taxon>Spermatophyta</taxon>
        <taxon>Magnoliopsida</taxon>
        <taxon>Liliopsida</taxon>
        <taxon>Poales</taxon>
        <taxon>Poaceae</taxon>
        <taxon>PACMAD clade</taxon>
        <taxon>Panicoideae</taxon>
        <taxon>Andropogonodae</taxon>
        <taxon>Andropogoneae</taxon>
        <taxon>Sorghinae</taxon>
        <taxon>Sorghum</taxon>
    </lineage>
</organism>
<reference evidence="2 3" key="1">
    <citation type="journal article" date="2009" name="Nature">
        <title>The Sorghum bicolor genome and the diversification of grasses.</title>
        <authorList>
            <person name="Paterson A.H."/>
            <person name="Bowers J.E."/>
            <person name="Bruggmann R."/>
            <person name="Dubchak I."/>
            <person name="Grimwood J."/>
            <person name="Gundlach H."/>
            <person name="Haberer G."/>
            <person name="Hellsten U."/>
            <person name="Mitros T."/>
            <person name="Poliakov A."/>
            <person name="Schmutz J."/>
            <person name="Spannagl M."/>
            <person name="Tang H."/>
            <person name="Wang X."/>
            <person name="Wicker T."/>
            <person name="Bharti A.K."/>
            <person name="Chapman J."/>
            <person name="Feltus F.A."/>
            <person name="Gowik U."/>
            <person name="Grigoriev I.V."/>
            <person name="Lyons E."/>
            <person name="Maher C.A."/>
            <person name="Martis M."/>
            <person name="Narechania A."/>
            <person name="Otillar R.P."/>
            <person name="Penning B.W."/>
            <person name="Salamov A.A."/>
            <person name="Wang Y."/>
            <person name="Zhang L."/>
            <person name="Carpita N.C."/>
            <person name="Freeling M."/>
            <person name="Gingle A.R."/>
            <person name="Hash C.T."/>
            <person name="Keller B."/>
            <person name="Klein P."/>
            <person name="Kresovich S."/>
            <person name="McCann M.C."/>
            <person name="Ming R."/>
            <person name="Peterson D.G."/>
            <person name="Mehboob-ur-Rahman"/>
            <person name="Ware D."/>
            <person name="Westhoff P."/>
            <person name="Mayer K.F."/>
            <person name="Messing J."/>
            <person name="Rokhsar D.S."/>
        </authorList>
    </citation>
    <scope>NUCLEOTIDE SEQUENCE [LARGE SCALE GENOMIC DNA]</scope>
    <source>
        <strain evidence="3">cv. BTx623</strain>
    </source>
</reference>
<name>A0A194YNH7_SORBI</name>
<keyword evidence="1" id="KW-0732">Signal</keyword>
<dbReference type="EMBL" id="CM000763">
    <property type="protein sequence ID" value="KXG29788.1"/>
    <property type="molecule type" value="Genomic_DNA"/>
</dbReference>
<sequence length="108" mass="11737">MRPTLVLLAVLLTCLVSAANCSDDEGGDVVNIPAGSLRRRSPEGEKMVGSSEIHVILCVKSQCTGPTKTCYCCMLLPPDDSPCFSDQQECWRLCPKLVRLRKLPSGNL</sequence>
<feature type="signal peptide" evidence="1">
    <location>
        <begin position="1"/>
        <end position="18"/>
    </location>
</feature>
<dbReference type="OMA" id="DQQECWR"/>
<evidence type="ECO:0000313" key="3">
    <source>
        <dbReference type="Proteomes" id="UP000000768"/>
    </source>
</evidence>
<protein>
    <recommendedName>
        <fullName evidence="4">Embryo surrounding factor 1 brassicaceae domain-containing protein</fullName>
    </recommendedName>
</protein>
<proteinExistence type="predicted"/>
<dbReference type="Gramene" id="KXG29788">
    <property type="protein sequence ID" value="KXG29788"/>
    <property type="gene ID" value="SORBI_3004G090100"/>
</dbReference>
<evidence type="ECO:0000313" key="2">
    <source>
        <dbReference type="EMBL" id="KXG29788.1"/>
    </source>
</evidence>
<keyword evidence="3" id="KW-1185">Reference proteome</keyword>
<dbReference type="Proteomes" id="UP000000768">
    <property type="component" value="Chromosome 4"/>
</dbReference>
<evidence type="ECO:0008006" key="4">
    <source>
        <dbReference type="Google" id="ProtNLM"/>
    </source>
</evidence>
<accession>A0A194YNH7</accession>
<gene>
    <name evidence="2" type="ORF">SORBI_3004G090100</name>
</gene>
<dbReference type="InParanoid" id="A0A194YNH7"/>
<dbReference type="AlphaFoldDB" id="A0A194YNH7"/>
<evidence type="ECO:0000256" key="1">
    <source>
        <dbReference type="SAM" id="SignalP"/>
    </source>
</evidence>
<feature type="chain" id="PRO_5008268971" description="Embryo surrounding factor 1 brassicaceae domain-containing protein" evidence="1">
    <location>
        <begin position="19"/>
        <end position="108"/>
    </location>
</feature>